<feature type="compositionally biased region" description="Acidic residues" evidence="1">
    <location>
        <begin position="34"/>
        <end position="50"/>
    </location>
</feature>
<comment type="caution">
    <text evidence="2">The sequence shown here is derived from an EMBL/GenBank/DDBJ whole genome shotgun (WGS) entry which is preliminary data.</text>
</comment>
<dbReference type="Proteomes" id="UP000765509">
    <property type="component" value="Unassembled WGS sequence"/>
</dbReference>
<sequence length="106" mass="11166">MVILSSGANLAPSPSSSQSGLSLSFWESWRSWEDGEEEEENSVEGEDSDGSEGSPAHVGASQRTEGPTLSQSNQPVSHQSEPSLLAIMQQMTQIMANLQAASASEA</sequence>
<name>A0A9Q3D5C9_9BASI</name>
<proteinExistence type="predicted"/>
<feature type="region of interest" description="Disordered" evidence="1">
    <location>
        <begin position="1"/>
        <end position="84"/>
    </location>
</feature>
<organism evidence="2 3">
    <name type="scientific">Austropuccinia psidii MF-1</name>
    <dbReference type="NCBI Taxonomy" id="1389203"/>
    <lineage>
        <taxon>Eukaryota</taxon>
        <taxon>Fungi</taxon>
        <taxon>Dikarya</taxon>
        <taxon>Basidiomycota</taxon>
        <taxon>Pucciniomycotina</taxon>
        <taxon>Pucciniomycetes</taxon>
        <taxon>Pucciniales</taxon>
        <taxon>Sphaerophragmiaceae</taxon>
        <taxon>Austropuccinia</taxon>
    </lineage>
</organism>
<accession>A0A9Q3D5C9</accession>
<protein>
    <submittedName>
        <fullName evidence="2">Uncharacterized protein</fullName>
    </submittedName>
</protein>
<dbReference type="AlphaFoldDB" id="A0A9Q3D5C9"/>
<evidence type="ECO:0000256" key="1">
    <source>
        <dbReference type="SAM" id="MobiDB-lite"/>
    </source>
</evidence>
<evidence type="ECO:0000313" key="2">
    <source>
        <dbReference type="EMBL" id="MBW0494668.1"/>
    </source>
</evidence>
<evidence type="ECO:0000313" key="3">
    <source>
        <dbReference type="Proteomes" id="UP000765509"/>
    </source>
</evidence>
<dbReference type="EMBL" id="AVOT02012684">
    <property type="protein sequence ID" value="MBW0494668.1"/>
    <property type="molecule type" value="Genomic_DNA"/>
</dbReference>
<reference evidence="2" key="1">
    <citation type="submission" date="2021-03" db="EMBL/GenBank/DDBJ databases">
        <title>Draft genome sequence of rust myrtle Austropuccinia psidii MF-1, a brazilian biotype.</title>
        <authorList>
            <person name="Quecine M.C."/>
            <person name="Pachon D.M.R."/>
            <person name="Bonatelli M.L."/>
            <person name="Correr F.H."/>
            <person name="Franceschini L.M."/>
            <person name="Leite T.F."/>
            <person name="Margarido G.R.A."/>
            <person name="Almeida C.A."/>
            <person name="Ferrarezi J.A."/>
            <person name="Labate C.A."/>
        </authorList>
    </citation>
    <scope>NUCLEOTIDE SEQUENCE</scope>
    <source>
        <strain evidence="2">MF-1</strain>
    </source>
</reference>
<feature type="compositionally biased region" description="Polar residues" evidence="1">
    <location>
        <begin position="61"/>
        <end position="82"/>
    </location>
</feature>
<feature type="compositionally biased region" description="Low complexity" evidence="1">
    <location>
        <begin position="12"/>
        <end position="29"/>
    </location>
</feature>
<keyword evidence="3" id="KW-1185">Reference proteome</keyword>
<gene>
    <name evidence="2" type="ORF">O181_034383</name>
</gene>